<gene>
    <name evidence="8" type="ORF">FOVG_16288</name>
</gene>
<evidence type="ECO:0000256" key="2">
    <source>
        <dbReference type="ARBA" id="ARBA00010139"/>
    </source>
</evidence>
<sequence length="208" mass="23434">MVNAKMVAETKKAADPVALTQTIQKETQIANFKNVGQIRRRVDATVKGHKTAEALKPWYNYMCKRSAFHNAYLPTFNRQNVTLADTEGRGVERITEKGIVFISTCGVEMGSSSTNIGKMGRVPCMASIPSITQSALAPNFQHRLNEQAKHIAFFTAETLRRGAITVETSQESQDEWIRIIIRIGRLREGFLRECTPSYYDDEGREDMD</sequence>
<comment type="similarity">
    <text evidence="2">Belongs to the FAD-binding monooxygenase family.</text>
</comment>
<accession>W9NI70</accession>
<dbReference type="PANTHER" id="PTHR43098">
    <property type="entry name" value="L-ORNITHINE N(5)-MONOOXYGENASE-RELATED"/>
    <property type="match status" value="1"/>
</dbReference>
<evidence type="ECO:0000313" key="8">
    <source>
        <dbReference type="EMBL" id="EXA32453.1"/>
    </source>
</evidence>
<name>W9NI70_FUSOX</name>
<evidence type="ECO:0000256" key="6">
    <source>
        <dbReference type="ARBA" id="ARBA00023002"/>
    </source>
</evidence>
<evidence type="ECO:0000256" key="4">
    <source>
        <dbReference type="ARBA" id="ARBA00022827"/>
    </source>
</evidence>
<dbReference type="AlphaFoldDB" id="W9NI70"/>
<keyword evidence="3" id="KW-0285">Flavoprotein</keyword>
<keyword evidence="6" id="KW-0560">Oxidoreductase</keyword>
<dbReference type="HOGENOM" id="CLU_1447730_0_0_1"/>
<proteinExistence type="inferred from homology"/>
<keyword evidence="5" id="KW-0521">NADP</keyword>
<keyword evidence="7" id="KW-0503">Monooxygenase</keyword>
<dbReference type="SUPFAM" id="SSF51905">
    <property type="entry name" value="FAD/NAD(P)-binding domain"/>
    <property type="match status" value="1"/>
</dbReference>
<dbReference type="PANTHER" id="PTHR43098:SF4">
    <property type="entry name" value="BLR3857 PROTEIN"/>
    <property type="match status" value="1"/>
</dbReference>
<keyword evidence="4" id="KW-0274">FAD</keyword>
<protein>
    <submittedName>
        <fullName evidence="8">Uncharacterized protein</fullName>
    </submittedName>
</protein>
<dbReference type="InterPro" id="IPR050775">
    <property type="entry name" value="FAD-binding_Monooxygenases"/>
</dbReference>
<dbReference type="Proteomes" id="UP000030751">
    <property type="component" value="Unassembled WGS sequence"/>
</dbReference>
<reference evidence="8" key="1">
    <citation type="submission" date="2011-10" db="EMBL/GenBank/DDBJ databases">
        <title>The Genome Sequence of Fusarium oxysporum HDV247.</title>
        <authorList>
            <consortium name="The Broad Institute Genome Sequencing Platform"/>
            <person name="Ma L.-J."/>
            <person name="Gale L.R."/>
            <person name="Schwartz D.C."/>
            <person name="Zhou S."/>
            <person name="Corby-Kistler H."/>
            <person name="Young S.K."/>
            <person name="Zeng Q."/>
            <person name="Gargeya S."/>
            <person name="Fitzgerald M."/>
            <person name="Haas B."/>
            <person name="Abouelleil A."/>
            <person name="Alvarado L."/>
            <person name="Arachchi H.M."/>
            <person name="Berlin A."/>
            <person name="Brown A."/>
            <person name="Chapman S.B."/>
            <person name="Chen Z."/>
            <person name="Dunbar C."/>
            <person name="Freedman E."/>
            <person name="Gearin G."/>
            <person name="Goldberg J."/>
            <person name="Griggs A."/>
            <person name="Gujja S."/>
            <person name="Heiman D."/>
            <person name="Howarth C."/>
            <person name="Larson L."/>
            <person name="Lui A."/>
            <person name="MacDonald P.J.P."/>
            <person name="Montmayeur A."/>
            <person name="Murphy C."/>
            <person name="Neiman D."/>
            <person name="Pearson M."/>
            <person name="Priest M."/>
            <person name="Roberts A."/>
            <person name="Saif S."/>
            <person name="Shea T."/>
            <person name="Shenoy N."/>
            <person name="Sisk P."/>
            <person name="Stolte C."/>
            <person name="Sykes S."/>
            <person name="Wortman J."/>
            <person name="Nusbaum C."/>
            <person name="Birren B."/>
        </authorList>
    </citation>
    <scope>NUCLEOTIDE SEQUENCE [LARGE SCALE GENOMIC DNA]</scope>
    <source>
        <strain evidence="8">HDV247</strain>
    </source>
</reference>
<organism evidence="8">
    <name type="scientific">Fusarium oxysporum f. sp. pisi HDV247</name>
    <dbReference type="NCBI Taxonomy" id="1080344"/>
    <lineage>
        <taxon>Eukaryota</taxon>
        <taxon>Fungi</taxon>
        <taxon>Dikarya</taxon>
        <taxon>Ascomycota</taxon>
        <taxon>Pezizomycotina</taxon>
        <taxon>Sordariomycetes</taxon>
        <taxon>Hypocreomycetidae</taxon>
        <taxon>Hypocreales</taxon>
        <taxon>Nectriaceae</taxon>
        <taxon>Fusarium</taxon>
        <taxon>Fusarium oxysporum species complex</taxon>
    </lineage>
</organism>
<evidence type="ECO:0000256" key="7">
    <source>
        <dbReference type="ARBA" id="ARBA00023033"/>
    </source>
</evidence>
<dbReference type="GO" id="GO:0004497">
    <property type="term" value="F:monooxygenase activity"/>
    <property type="evidence" value="ECO:0007669"/>
    <property type="project" value="UniProtKB-KW"/>
</dbReference>
<comment type="cofactor">
    <cofactor evidence="1">
        <name>FAD</name>
        <dbReference type="ChEBI" id="CHEBI:57692"/>
    </cofactor>
</comment>
<reference evidence="8" key="2">
    <citation type="submission" date="2012-05" db="EMBL/GenBank/DDBJ databases">
        <title>Annotation of the Genome Sequence of Fusarium oxysporum HDV247.</title>
        <authorList>
            <consortium name="The Broad Institute Genomics Platform"/>
            <person name="Ma L.-J."/>
            <person name="Corby-Kistler H."/>
            <person name="Broz K."/>
            <person name="Gale L.R."/>
            <person name="Jonkers W."/>
            <person name="O'Donnell K."/>
            <person name="Ploetz R."/>
            <person name="Steinberg C."/>
            <person name="Schwartz D.C."/>
            <person name="VanEtten H."/>
            <person name="Zhou S."/>
            <person name="Young S.K."/>
            <person name="Zeng Q."/>
            <person name="Gargeya S."/>
            <person name="Fitzgerald M."/>
            <person name="Abouelleil A."/>
            <person name="Alvarado L."/>
            <person name="Chapman S.B."/>
            <person name="Gainer-Dewar J."/>
            <person name="Goldberg J."/>
            <person name="Griggs A."/>
            <person name="Gujja S."/>
            <person name="Hansen M."/>
            <person name="Howarth C."/>
            <person name="Imamovic A."/>
            <person name="Ireland A."/>
            <person name="Larimer J."/>
            <person name="McCowan C."/>
            <person name="Murphy C."/>
            <person name="Pearson M."/>
            <person name="Poon T.W."/>
            <person name="Priest M."/>
            <person name="Roberts A."/>
            <person name="Saif S."/>
            <person name="Shea T."/>
            <person name="Sykes S."/>
            <person name="Wortman J."/>
            <person name="Nusbaum C."/>
            <person name="Birren B."/>
        </authorList>
    </citation>
    <scope>NUCLEOTIDE SEQUENCE</scope>
    <source>
        <strain evidence="8">HDV247</strain>
    </source>
</reference>
<evidence type="ECO:0000256" key="3">
    <source>
        <dbReference type="ARBA" id="ARBA00022630"/>
    </source>
</evidence>
<evidence type="ECO:0000256" key="1">
    <source>
        <dbReference type="ARBA" id="ARBA00001974"/>
    </source>
</evidence>
<dbReference type="InterPro" id="IPR036188">
    <property type="entry name" value="FAD/NAD-bd_sf"/>
</dbReference>
<dbReference type="EMBL" id="JH650995">
    <property type="protein sequence ID" value="EXA32453.1"/>
    <property type="molecule type" value="Genomic_DNA"/>
</dbReference>
<evidence type="ECO:0000256" key="5">
    <source>
        <dbReference type="ARBA" id="ARBA00022857"/>
    </source>
</evidence>